<dbReference type="GO" id="GO:0032259">
    <property type="term" value="P:methylation"/>
    <property type="evidence" value="ECO:0007669"/>
    <property type="project" value="UniProtKB-KW"/>
</dbReference>
<dbReference type="Gene3D" id="3.40.50.150">
    <property type="entry name" value="Vaccinia Virus protein VP39"/>
    <property type="match status" value="1"/>
</dbReference>
<dbReference type="PRINTS" id="PR00508">
    <property type="entry name" value="S21N4MTFRASE"/>
</dbReference>
<dbReference type="EMBL" id="BX293980">
    <property type="protein sequence ID" value="CAE76831.1"/>
    <property type="molecule type" value="Genomic_DNA"/>
</dbReference>
<organism evidence="5 6">
    <name type="scientific">Mycoplasma mycoides subsp. mycoides SC (strain CCUG 32753 / NCTC 10114 / PG1)</name>
    <dbReference type="NCBI Taxonomy" id="272632"/>
    <lineage>
        <taxon>Bacteria</taxon>
        <taxon>Bacillati</taxon>
        <taxon>Mycoplasmatota</taxon>
        <taxon>Mollicutes</taxon>
        <taxon>Mycoplasmataceae</taxon>
        <taxon>Mycoplasma</taxon>
    </lineage>
</organism>
<dbReference type="PROSITE" id="PS00092">
    <property type="entry name" value="N6_MTASE"/>
    <property type="match status" value="1"/>
</dbReference>
<reference evidence="5 6" key="1">
    <citation type="journal article" date="2004" name="Genome Res.">
        <title>The genome sequence of Mycoplasma mycoides subsp. mycoides SC type strain PG1T, the causative agent of contagious bovine pleuropneumonia (CBPP).</title>
        <authorList>
            <person name="Westberg J."/>
            <person name="Persson A."/>
            <person name="Holmberg A."/>
            <person name="Goesmann A."/>
            <person name="Lundeberg J."/>
            <person name="Johansson K.-E."/>
            <person name="Pettersson B."/>
            <person name="Uhlen M."/>
        </authorList>
    </citation>
    <scope>NUCLEOTIDE SEQUENCE [LARGE SCALE GENOMIC DNA]</scope>
    <source>
        <strain evidence="5 6">PG1</strain>
    </source>
</reference>
<dbReference type="InterPro" id="IPR002052">
    <property type="entry name" value="DNA_methylase_N6_adenine_CS"/>
</dbReference>
<keyword evidence="6" id="KW-1185">Reference proteome</keyword>
<dbReference type="InterPro" id="IPR002941">
    <property type="entry name" value="DNA_methylase_N4/N6"/>
</dbReference>
<dbReference type="PANTHER" id="PTHR13370:SF24">
    <property type="entry name" value="TYPE III RESTRICTION-MODIFICATION ENZYME STYLTI MOD SUBUNIT"/>
    <property type="match status" value="1"/>
</dbReference>
<dbReference type="STRING" id="272632.MSC_0186"/>
<gene>
    <name evidence="5" type="ordered locus">MSC_0186</name>
</gene>
<dbReference type="PATRIC" id="fig|272632.4.peg.197"/>
<evidence type="ECO:0000259" key="4">
    <source>
        <dbReference type="Pfam" id="PF01555"/>
    </source>
</evidence>
<evidence type="ECO:0000256" key="3">
    <source>
        <dbReference type="ARBA" id="ARBA00022679"/>
    </source>
</evidence>
<dbReference type="eggNOG" id="COG2189">
    <property type="taxonomic scope" value="Bacteria"/>
</dbReference>
<comment type="similarity">
    <text evidence="1">Belongs to the N(4)/N(6)-methyltransferase family.</text>
</comment>
<dbReference type="GO" id="GO:0005737">
    <property type="term" value="C:cytoplasm"/>
    <property type="evidence" value="ECO:0007669"/>
    <property type="project" value="TreeGrafter"/>
</dbReference>
<name>Q6MU55_MYCMS</name>
<dbReference type="SUPFAM" id="SSF53335">
    <property type="entry name" value="S-adenosyl-L-methionine-dependent methyltransferases"/>
    <property type="match status" value="1"/>
</dbReference>
<dbReference type="FunFam" id="3.40.50.150:FF:000347">
    <property type="entry name" value="Methyltransferase"/>
    <property type="match status" value="1"/>
</dbReference>
<dbReference type="AlphaFoldDB" id="Q6MU55"/>
<sequence length="662" mass="77919">MKKLQKKGKIMIKLNQVYNIDCLDGLKQLKDNSIDLVYLDPPFFTQKAHFLVDKTNKKYFFNDIWKDLKEYQEFLKIRLIEIKRVLKSTGSVFVHCDKTANHIIRVLLDEIFGSINFRSEIIWVYKRWSNSKKGLLDSHQNIYHYSKTNDFKFNVIYTDYSLTTNIDQILQLRVKDKNNKIVYKKDKNNNVVFSDLKKGVPLSDVWNIPFLNPKAKERTSYPTQKPIELLERIISLVTNENDVVLDPFVGSGTSVVASKLLNRNFIGFDINIDAIDITNQRLKNPIKSESNLLKNGIDKYDTKTKQQKQILSRYDCDIVWRNKGLDAILKQKINNKTVGIKIQKDSETLKQSQKLLFNCMKSKNLESEIRQTIRDNNNSFNRISSKLTDTKSIPEHIWNTTINVNLKIDDSNKNSVLSSTSINNVSIGVYDIDEITTRKNIWIDIDELKKLVHNSNSEQQKEKLFHYLKKNNPTITDESVFNRDSYNYDFSNTELKEVVTSTESGPITLSGKQTIHHYYFSGMNYKQSWYQTKLKINKNNSNKNFVDWNNKDTIELTFYVFIPVPTKVGFENRDYLRPFKIGDLDGAFIIIDKDGSERRVIRKTLLVKDTEDDWNEEYEYKKWKKQGWKVEEIINWNHILKRHKLPYTIKRFPDTELNDYPF</sequence>
<keyword evidence="3" id="KW-0808">Transferase</keyword>
<dbReference type="REBASE" id="7687">
    <property type="entry name" value="M.MmySCORF186P"/>
</dbReference>
<dbReference type="InterPro" id="IPR001091">
    <property type="entry name" value="RM_Methyltransferase"/>
</dbReference>
<dbReference type="PANTHER" id="PTHR13370">
    <property type="entry name" value="RNA METHYLASE-RELATED"/>
    <property type="match status" value="1"/>
</dbReference>
<evidence type="ECO:0000256" key="2">
    <source>
        <dbReference type="ARBA" id="ARBA00022603"/>
    </source>
</evidence>
<evidence type="ECO:0000256" key="1">
    <source>
        <dbReference type="ARBA" id="ARBA00006594"/>
    </source>
</evidence>
<dbReference type="GO" id="GO:0003677">
    <property type="term" value="F:DNA binding"/>
    <property type="evidence" value="ECO:0007669"/>
    <property type="project" value="InterPro"/>
</dbReference>
<keyword evidence="2 5" id="KW-0489">Methyltransferase</keyword>
<feature type="domain" description="DNA methylase N-4/N-6" evidence="4">
    <location>
        <begin position="34"/>
        <end position="279"/>
    </location>
</feature>
<accession>Q6MU55</accession>
<protein>
    <submittedName>
        <fullName evidence="5">DNA methylase</fullName>
    </submittedName>
</protein>
<dbReference type="Pfam" id="PF01555">
    <property type="entry name" value="N6_N4_Mtase"/>
    <property type="match status" value="1"/>
</dbReference>
<dbReference type="Proteomes" id="UP000001016">
    <property type="component" value="Chromosome"/>
</dbReference>
<dbReference type="KEGG" id="mmy:MSC_0186"/>
<proteinExistence type="inferred from homology"/>
<evidence type="ECO:0000313" key="6">
    <source>
        <dbReference type="Proteomes" id="UP000001016"/>
    </source>
</evidence>
<dbReference type="HOGENOM" id="CLU_414373_0_0_14"/>
<dbReference type="GO" id="GO:0008170">
    <property type="term" value="F:N-methyltransferase activity"/>
    <property type="evidence" value="ECO:0007669"/>
    <property type="project" value="InterPro"/>
</dbReference>
<dbReference type="InterPro" id="IPR029063">
    <property type="entry name" value="SAM-dependent_MTases_sf"/>
</dbReference>
<evidence type="ECO:0000313" key="5">
    <source>
        <dbReference type="EMBL" id="CAE76831.1"/>
    </source>
</evidence>